<dbReference type="InterPro" id="IPR004101">
    <property type="entry name" value="Mur_ligase_C"/>
</dbReference>
<keyword evidence="6" id="KW-0573">Peptidoglycan synthesis</keyword>
<evidence type="ECO:0000256" key="1">
    <source>
        <dbReference type="ARBA" id="ARBA00022598"/>
    </source>
</evidence>
<dbReference type="PANTHER" id="PTHR43445">
    <property type="entry name" value="UDP-N-ACETYLMURAMATE--L-ALANINE LIGASE-RELATED"/>
    <property type="match status" value="1"/>
</dbReference>
<evidence type="ECO:0000256" key="6">
    <source>
        <dbReference type="ARBA" id="ARBA00022984"/>
    </source>
</evidence>
<protein>
    <submittedName>
        <fullName evidence="10">UDP-N-acetylmuramate:L-alanyl-gamma-D-glutamyl-meso-diaminopimelate ligase</fullName>
        <ecNumber evidence="10">6.3.2.-</ecNumber>
    </submittedName>
</protein>
<dbReference type="InterPro" id="IPR000713">
    <property type="entry name" value="Mur_ligase_N"/>
</dbReference>
<name>A0A143PRB8_LUTPR</name>
<keyword evidence="11" id="KW-1185">Reference proteome</keyword>
<dbReference type="Proteomes" id="UP000076079">
    <property type="component" value="Chromosome"/>
</dbReference>
<dbReference type="InterPro" id="IPR036615">
    <property type="entry name" value="Mur_ligase_C_dom_sf"/>
</dbReference>
<dbReference type="KEGG" id="abac:LuPra_04205"/>
<keyword evidence="1 10" id="KW-0436">Ligase</keyword>
<dbReference type="InterPro" id="IPR013221">
    <property type="entry name" value="Mur_ligase_cen"/>
</dbReference>
<evidence type="ECO:0000256" key="5">
    <source>
        <dbReference type="ARBA" id="ARBA00022960"/>
    </source>
</evidence>
<dbReference type="InterPro" id="IPR005757">
    <property type="entry name" value="Mpl"/>
</dbReference>
<dbReference type="PROSITE" id="PS50206">
    <property type="entry name" value="RHODANESE_3"/>
    <property type="match status" value="1"/>
</dbReference>
<keyword evidence="8" id="KW-0961">Cell wall biogenesis/degradation</keyword>
<dbReference type="GO" id="GO:0016881">
    <property type="term" value="F:acid-amino acid ligase activity"/>
    <property type="evidence" value="ECO:0007669"/>
    <property type="project" value="InterPro"/>
</dbReference>
<dbReference type="GO" id="GO:0071555">
    <property type="term" value="P:cell wall organization"/>
    <property type="evidence" value="ECO:0007669"/>
    <property type="project" value="UniProtKB-KW"/>
</dbReference>
<organism evidence="10 11">
    <name type="scientific">Luteitalea pratensis</name>
    <dbReference type="NCBI Taxonomy" id="1855912"/>
    <lineage>
        <taxon>Bacteria</taxon>
        <taxon>Pseudomonadati</taxon>
        <taxon>Acidobacteriota</taxon>
        <taxon>Vicinamibacteria</taxon>
        <taxon>Vicinamibacterales</taxon>
        <taxon>Vicinamibacteraceae</taxon>
        <taxon>Luteitalea</taxon>
    </lineage>
</organism>
<dbReference type="AlphaFoldDB" id="A0A143PRB8"/>
<dbReference type="Pfam" id="PF01225">
    <property type="entry name" value="Mur_ligase"/>
    <property type="match status" value="1"/>
</dbReference>
<dbReference type="OrthoDB" id="9804126at2"/>
<accession>A0A143PRB8</accession>
<evidence type="ECO:0000256" key="4">
    <source>
        <dbReference type="ARBA" id="ARBA00022840"/>
    </source>
</evidence>
<dbReference type="Gene3D" id="3.40.1190.10">
    <property type="entry name" value="Mur-like, catalytic domain"/>
    <property type="match status" value="1"/>
</dbReference>
<dbReference type="SUPFAM" id="SSF53244">
    <property type="entry name" value="MurD-like peptide ligases, peptide-binding domain"/>
    <property type="match status" value="1"/>
</dbReference>
<evidence type="ECO:0000256" key="3">
    <source>
        <dbReference type="ARBA" id="ARBA00022741"/>
    </source>
</evidence>
<sequence length="466" mass="49994">MHIHLIGVAGTAMATLAAMLQRRGHHVTGSDAGVYPPMSDFLRAERIEVFEGYDAAHVDAGADMVVVGNAISRGNVELETVLERRQRYCSLPERIRDEFLWDRDPIVVSGTHGKTTTTSMVAWVLTYADLDPSLLVGGIAGNFDASYRLGAGRDFVIEGDEYDSAFFDKTAKFLKYVPHTVIVNNVEFDHADIYPDVTAILTAFTRLLRLVPSTGRVFIGIDDAGAASLVGAAFGVVETFGLSDGAHWQARELAAGPDGTSFTVTRASEVLGHARVPMTGLHNVRNALAAIAVAASRGVPFDVIAAALAGFAGVKRRMELRGVAGGVSIYDDFAHHPTAITETLRGVRRAHPDARVWAIFEPRSASSCLRVFQAAFTDAFGDADEVILASVFRTNLADDRRLSVPDLVHDLSARGQHARHIDGTAAIVEAVAREARPGDLVIVMSNGGFDDIHNRLLDALRAGTAG</sequence>
<dbReference type="Pfam" id="PF08245">
    <property type="entry name" value="Mur_ligase_M"/>
    <property type="match status" value="1"/>
</dbReference>
<reference evidence="11" key="2">
    <citation type="submission" date="2016-04" db="EMBL/GenBank/DDBJ databases">
        <title>First Complete Genome Sequence of a Subdivision 6 Acidobacterium.</title>
        <authorList>
            <person name="Huang S."/>
            <person name="Vieira S."/>
            <person name="Bunk B."/>
            <person name="Riedel T."/>
            <person name="Sproeer C."/>
            <person name="Overmann J."/>
        </authorList>
    </citation>
    <scope>NUCLEOTIDE SEQUENCE [LARGE SCALE GENOMIC DNA]</scope>
    <source>
        <strain evidence="11">DSM 100886 HEG_-6_39</strain>
    </source>
</reference>
<dbReference type="PATRIC" id="fig|1813736.3.peg.4444"/>
<dbReference type="InterPro" id="IPR036565">
    <property type="entry name" value="Mur-like_cat_sf"/>
</dbReference>
<dbReference type="GO" id="GO:0005524">
    <property type="term" value="F:ATP binding"/>
    <property type="evidence" value="ECO:0007669"/>
    <property type="project" value="UniProtKB-KW"/>
</dbReference>
<dbReference type="Gene3D" id="3.90.190.20">
    <property type="entry name" value="Mur ligase, C-terminal domain"/>
    <property type="match status" value="1"/>
</dbReference>
<evidence type="ECO:0000256" key="8">
    <source>
        <dbReference type="ARBA" id="ARBA00023316"/>
    </source>
</evidence>
<dbReference type="EC" id="6.3.2.-" evidence="10"/>
<dbReference type="PANTHER" id="PTHR43445:SF5">
    <property type="entry name" value="UDP-N-ACETYLMURAMATE--L-ALANYL-GAMMA-D-GLUTAMYL-MESO-2,6-DIAMINOHEPTANDIOATE LIGASE"/>
    <property type="match status" value="1"/>
</dbReference>
<dbReference type="InterPro" id="IPR050061">
    <property type="entry name" value="MurCDEF_pg_biosynth"/>
</dbReference>
<reference evidence="10 11" key="1">
    <citation type="journal article" date="2016" name="Genome Announc.">
        <title>First Complete Genome Sequence of a Subdivision 6 Acidobacterium Strain.</title>
        <authorList>
            <person name="Huang S."/>
            <person name="Vieira S."/>
            <person name="Bunk B."/>
            <person name="Riedel T."/>
            <person name="Sproer C."/>
            <person name="Overmann J."/>
        </authorList>
    </citation>
    <scope>NUCLEOTIDE SEQUENCE [LARGE SCALE GENOMIC DNA]</scope>
    <source>
        <strain evidence="11">DSM 100886 HEG_-6_39</strain>
    </source>
</reference>
<dbReference type="GO" id="GO:0051301">
    <property type="term" value="P:cell division"/>
    <property type="evidence" value="ECO:0007669"/>
    <property type="project" value="UniProtKB-KW"/>
</dbReference>
<gene>
    <name evidence="10" type="primary">mpl</name>
    <name evidence="10" type="ORF">LuPra_04205</name>
</gene>
<evidence type="ECO:0000256" key="7">
    <source>
        <dbReference type="ARBA" id="ARBA00023306"/>
    </source>
</evidence>
<keyword evidence="3" id="KW-0547">Nucleotide-binding</keyword>
<evidence type="ECO:0000313" key="11">
    <source>
        <dbReference type="Proteomes" id="UP000076079"/>
    </source>
</evidence>
<keyword evidence="2" id="KW-0132">Cell division</keyword>
<keyword evidence="5" id="KW-0133">Cell shape</keyword>
<evidence type="ECO:0000259" key="9">
    <source>
        <dbReference type="PROSITE" id="PS50206"/>
    </source>
</evidence>
<dbReference type="SUPFAM" id="SSF51984">
    <property type="entry name" value="MurCD N-terminal domain"/>
    <property type="match status" value="1"/>
</dbReference>
<evidence type="ECO:0000313" key="10">
    <source>
        <dbReference type="EMBL" id="AMY10961.1"/>
    </source>
</evidence>
<dbReference type="GO" id="GO:0008360">
    <property type="term" value="P:regulation of cell shape"/>
    <property type="evidence" value="ECO:0007669"/>
    <property type="project" value="UniProtKB-KW"/>
</dbReference>
<feature type="domain" description="Rhodanese" evidence="9">
    <location>
        <begin position="104"/>
        <end position="151"/>
    </location>
</feature>
<keyword evidence="4" id="KW-0067">ATP-binding</keyword>
<dbReference type="InterPro" id="IPR001763">
    <property type="entry name" value="Rhodanese-like_dom"/>
</dbReference>
<dbReference type="Pfam" id="PF02875">
    <property type="entry name" value="Mur_ligase_C"/>
    <property type="match status" value="1"/>
</dbReference>
<dbReference type="Gene3D" id="3.40.50.720">
    <property type="entry name" value="NAD(P)-binding Rossmann-like Domain"/>
    <property type="match status" value="1"/>
</dbReference>
<dbReference type="GO" id="GO:0009252">
    <property type="term" value="P:peptidoglycan biosynthetic process"/>
    <property type="evidence" value="ECO:0007669"/>
    <property type="project" value="UniProtKB-KW"/>
</dbReference>
<dbReference type="RefSeq" id="WP_110172553.1">
    <property type="nucleotide sequence ID" value="NZ_CP015136.1"/>
</dbReference>
<dbReference type="NCBIfam" id="TIGR01081">
    <property type="entry name" value="mpl"/>
    <property type="match status" value="1"/>
</dbReference>
<keyword evidence="7" id="KW-0131">Cell cycle</keyword>
<evidence type="ECO:0000256" key="2">
    <source>
        <dbReference type="ARBA" id="ARBA00022618"/>
    </source>
</evidence>
<proteinExistence type="predicted"/>
<dbReference type="SUPFAM" id="SSF53623">
    <property type="entry name" value="MurD-like peptide ligases, catalytic domain"/>
    <property type="match status" value="1"/>
</dbReference>
<dbReference type="EMBL" id="CP015136">
    <property type="protein sequence ID" value="AMY10961.1"/>
    <property type="molecule type" value="Genomic_DNA"/>
</dbReference>
<dbReference type="STRING" id="1855912.LuPra_04205"/>